<evidence type="ECO:0000313" key="11">
    <source>
        <dbReference type="EnsemblMetazoa" id="ASTEI04214-PA"/>
    </source>
</evidence>
<dbReference type="EnsemblMetazoa" id="ASTEI04214-RA">
    <property type="protein sequence ID" value="ASTEI04214-PA"/>
    <property type="gene ID" value="ASTEI04214"/>
</dbReference>
<sequence length="337" mass="37316">MATVSFIISIQPYDTPSVRSFTIVQILIMQTCHRLRSIAGVAGMCSKTAVAPLDRIKILLQAHSIHYKHLGVFSGLKHIVKKESFFALYKGNGAQMVRIFPYAATQFTAFEVYKKYLGKALGTNLPIKHADKFIAGAAAGVTAVTLTYPLDTIRARLAFQVTGEHRYNGIVHTAVTIFRTEGGLRALYRGFVPTLMGMVPYAGFSFYCFEMLKFVCMKYAPGFTCKKCDRNTGGLVLCVPAKLLCGGFAGAVAQSFSYPLDVTRRRMQLAMMNPETAKFGMGMWKTLSIIYNENGIMKGLYRGMSINYLRAIPMVAVSFSTYEVLKQALKLDTGMKI</sequence>
<feature type="repeat" description="Solcar" evidence="9">
    <location>
        <begin position="127"/>
        <end position="215"/>
    </location>
</feature>
<dbReference type="VEuPathDB" id="VectorBase:ASTE011269"/>
<keyword evidence="12" id="KW-1185">Reference proteome</keyword>
<dbReference type="PRINTS" id="PR00928">
    <property type="entry name" value="GRAVESDC"/>
</dbReference>
<evidence type="ECO:0000256" key="6">
    <source>
        <dbReference type="ARBA" id="ARBA00022792"/>
    </source>
</evidence>
<evidence type="ECO:0000256" key="1">
    <source>
        <dbReference type="ARBA" id="ARBA00004448"/>
    </source>
</evidence>
<organism evidence="11 12">
    <name type="scientific">Anopheles stephensi</name>
    <name type="common">Indo-Pakistan malaria mosquito</name>
    <dbReference type="NCBI Taxonomy" id="30069"/>
    <lineage>
        <taxon>Eukaryota</taxon>
        <taxon>Metazoa</taxon>
        <taxon>Ecdysozoa</taxon>
        <taxon>Arthropoda</taxon>
        <taxon>Hexapoda</taxon>
        <taxon>Insecta</taxon>
        <taxon>Pterygota</taxon>
        <taxon>Neoptera</taxon>
        <taxon>Endopterygota</taxon>
        <taxon>Diptera</taxon>
        <taxon>Nematocera</taxon>
        <taxon>Culicoidea</taxon>
        <taxon>Culicidae</taxon>
        <taxon>Anophelinae</taxon>
        <taxon>Anopheles</taxon>
    </lineage>
</organism>
<dbReference type="InterPro" id="IPR023395">
    <property type="entry name" value="MCP_dom_sf"/>
</dbReference>
<dbReference type="STRING" id="30069.A0A182Y6X8"/>
<evidence type="ECO:0000313" key="12">
    <source>
        <dbReference type="Proteomes" id="UP000076408"/>
    </source>
</evidence>
<keyword evidence="7" id="KW-0496">Mitochondrion</keyword>
<dbReference type="GO" id="GO:0055085">
    <property type="term" value="P:transmembrane transport"/>
    <property type="evidence" value="ECO:0007669"/>
    <property type="project" value="InterPro"/>
</dbReference>
<keyword evidence="8 9" id="KW-0472">Membrane</keyword>
<evidence type="ECO:0000256" key="3">
    <source>
        <dbReference type="ARBA" id="ARBA00022448"/>
    </source>
</evidence>
<dbReference type="Gene3D" id="1.50.40.10">
    <property type="entry name" value="Mitochondrial carrier domain"/>
    <property type="match status" value="1"/>
</dbReference>
<keyword evidence="6" id="KW-0999">Mitochondrion inner membrane</keyword>
<dbReference type="InterPro" id="IPR002067">
    <property type="entry name" value="MCP"/>
</dbReference>
<evidence type="ECO:0000256" key="2">
    <source>
        <dbReference type="ARBA" id="ARBA00006375"/>
    </source>
</evidence>
<comment type="subcellular location">
    <subcellularLocation>
        <location evidence="1">Mitochondrion inner membrane</location>
        <topology evidence="1">Multi-pass membrane protein</topology>
    </subcellularLocation>
</comment>
<accession>A0A182Y6X8</accession>
<proteinExistence type="inferred from homology"/>
<dbReference type="VEuPathDB" id="VectorBase:ASTEI04214"/>
<dbReference type="PRINTS" id="PR00926">
    <property type="entry name" value="MITOCARRIER"/>
</dbReference>
<evidence type="ECO:0000256" key="8">
    <source>
        <dbReference type="ARBA" id="ARBA00023136"/>
    </source>
</evidence>
<keyword evidence="3 10" id="KW-0813">Transport</keyword>
<dbReference type="SUPFAM" id="SSF103506">
    <property type="entry name" value="Mitochondrial carrier"/>
    <property type="match status" value="1"/>
</dbReference>
<dbReference type="Proteomes" id="UP000076408">
    <property type="component" value="Unassembled WGS sequence"/>
</dbReference>
<dbReference type="VEuPathDB" id="VectorBase:ASTEI20_034036"/>
<dbReference type="PANTHER" id="PTHR24089">
    <property type="entry name" value="SOLUTE CARRIER FAMILY 25"/>
    <property type="match status" value="1"/>
</dbReference>
<dbReference type="OMA" id="YKMSVPK"/>
<feature type="repeat" description="Solcar" evidence="9">
    <location>
        <begin position="30"/>
        <end position="116"/>
    </location>
</feature>
<feature type="repeat" description="Solcar" evidence="9">
    <location>
        <begin position="241"/>
        <end position="328"/>
    </location>
</feature>
<evidence type="ECO:0000256" key="4">
    <source>
        <dbReference type="ARBA" id="ARBA00022692"/>
    </source>
</evidence>
<reference evidence="11" key="2">
    <citation type="submission" date="2020-05" db="UniProtKB">
        <authorList>
            <consortium name="EnsemblMetazoa"/>
        </authorList>
    </citation>
    <scope>IDENTIFICATION</scope>
    <source>
        <strain evidence="11">Indian</strain>
    </source>
</reference>
<dbReference type="InterPro" id="IPR018108">
    <property type="entry name" value="MCP_transmembrane"/>
</dbReference>
<dbReference type="GO" id="GO:0005743">
    <property type="term" value="C:mitochondrial inner membrane"/>
    <property type="evidence" value="ECO:0007669"/>
    <property type="project" value="UniProtKB-SubCell"/>
</dbReference>
<protein>
    <submittedName>
        <fullName evidence="11">Uncharacterized protein</fullName>
    </submittedName>
</protein>
<evidence type="ECO:0000256" key="5">
    <source>
        <dbReference type="ARBA" id="ARBA00022737"/>
    </source>
</evidence>
<evidence type="ECO:0000256" key="7">
    <source>
        <dbReference type="ARBA" id="ARBA00023128"/>
    </source>
</evidence>
<keyword evidence="5" id="KW-0677">Repeat</keyword>
<reference evidence="12" key="1">
    <citation type="journal article" date="2014" name="Genome Biol.">
        <title>Genome analysis of a major urban malaria vector mosquito, Anopheles stephensi.</title>
        <authorList>
            <person name="Jiang X."/>
            <person name="Peery A."/>
            <person name="Hall A.B."/>
            <person name="Sharma A."/>
            <person name="Chen X.G."/>
            <person name="Waterhouse R.M."/>
            <person name="Komissarov A."/>
            <person name="Riehle M.M."/>
            <person name="Shouche Y."/>
            <person name="Sharakhova M.V."/>
            <person name="Lawson D."/>
            <person name="Pakpour N."/>
            <person name="Arensburger P."/>
            <person name="Davidson V.L."/>
            <person name="Eiglmeier K."/>
            <person name="Emrich S."/>
            <person name="George P."/>
            <person name="Kennedy R.C."/>
            <person name="Mane S.P."/>
            <person name="Maslen G."/>
            <person name="Oringanje C."/>
            <person name="Qi Y."/>
            <person name="Settlage R."/>
            <person name="Tojo M."/>
            <person name="Tubio J.M."/>
            <person name="Unger M.F."/>
            <person name="Wang B."/>
            <person name="Vernick K.D."/>
            <person name="Ribeiro J.M."/>
            <person name="James A.A."/>
            <person name="Michel K."/>
            <person name="Riehle M.A."/>
            <person name="Luckhart S."/>
            <person name="Sharakhov I.V."/>
            <person name="Tu Z."/>
        </authorList>
    </citation>
    <scope>NUCLEOTIDE SEQUENCE [LARGE SCALE GENOMIC DNA]</scope>
    <source>
        <strain evidence="12">Indian</strain>
    </source>
</reference>
<keyword evidence="4 9" id="KW-0812">Transmembrane</keyword>
<evidence type="ECO:0000256" key="9">
    <source>
        <dbReference type="PROSITE-ProRule" id="PRU00282"/>
    </source>
</evidence>
<comment type="similarity">
    <text evidence="2 10">Belongs to the mitochondrial carrier (TC 2.A.29) family.</text>
</comment>
<evidence type="ECO:0000256" key="10">
    <source>
        <dbReference type="RuleBase" id="RU000488"/>
    </source>
</evidence>
<dbReference type="AlphaFoldDB" id="A0A182Y6X8"/>
<dbReference type="Pfam" id="PF00153">
    <property type="entry name" value="Mito_carr"/>
    <property type="match status" value="3"/>
</dbReference>
<dbReference type="PROSITE" id="PS50920">
    <property type="entry name" value="SOLCAR"/>
    <property type="match status" value="3"/>
</dbReference>
<name>A0A182Y6X8_ANOST</name>
<dbReference type="InterPro" id="IPR002167">
    <property type="entry name" value="GDC-like"/>
</dbReference>